<evidence type="ECO:0000256" key="1">
    <source>
        <dbReference type="SAM" id="SignalP"/>
    </source>
</evidence>
<gene>
    <name evidence="2" type="ORF">BDV96DRAFT_589754</name>
</gene>
<evidence type="ECO:0000313" key="2">
    <source>
        <dbReference type="EMBL" id="KAF2107136.1"/>
    </source>
</evidence>
<dbReference type="Proteomes" id="UP000799770">
    <property type="component" value="Unassembled WGS sequence"/>
</dbReference>
<proteinExistence type="predicted"/>
<protein>
    <submittedName>
        <fullName evidence="2">Uncharacterized protein</fullName>
    </submittedName>
</protein>
<feature type="signal peptide" evidence="1">
    <location>
        <begin position="1"/>
        <end position="21"/>
    </location>
</feature>
<sequence>MMVPLALVLSWAVFCFPFTSALDDFDFSGWGSTCNACAPVQNLQANAFGIEISPDYITLSMRFPNGTAHGLVSVETECDFWMTMIKFASSANHFCANQKAGLKKSMERHERSEIMAKGLRQLVAEKERLYPQVGLEYGSASIPAFAFSDPVIHGMVQRAFDLARIRNPSNAEYFNIYATDLASASAVGALDGEKPSNFYDALVVDNTTSSGLYFSWYTMKIIGLSTGRVAVQNIELPHRCSLYPPDFQSRKEKPATPIHPFIRDYIEQDSNPSGISSGLSKLLTSSDTKLILRLSSSSDDEIHDFAKQINTVLKGTRFDPSNPKTTVYRDEGTDWLYNPASWVANQTKAQLDAPLPKGCSNPHPVCEDLKECVRQEALGDLIICEDIKVPEPSFWERVETGAENGMWNFYRDNLYSWMYLWTNEIEALLWLGVCSPSMPWSGFVDGKCSEAIVKREDGGKGVLARHVGLTSSISYSVMRYWTGGRLSAFVYVPWSWFGWENFLKVVTWGVSKIVGRENFETLVENFADMWESNLKELFESVMGKEILD</sequence>
<feature type="chain" id="PRO_5025383222" evidence="1">
    <location>
        <begin position="22"/>
        <end position="548"/>
    </location>
</feature>
<keyword evidence="1" id="KW-0732">Signal</keyword>
<accession>A0A6A5YJ71</accession>
<dbReference type="EMBL" id="ML977356">
    <property type="protein sequence ID" value="KAF2107136.1"/>
    <property type="molecule type" value="Genomic_DNA"/>
</dbReference>
<name>A0A6A5YJ71_9PLEO</name>
<evidence type="ECO:0000313" key="3">
    <source>
        <dbReference type="Proteomes" id="UP000799770"/>
    </source>
</evidence>
<organism evidence="2 3">
    <name type="scientific">Lophiotrema nucula</name>
    <dbReference type="NCBI Taxonomy" id="690887"/>
    <lineage>
        <taxon>Eukaryota</taxon>
        <taxon>Fungi</taxon>
        <taxon>Dikarya</taxon>
        <taxon>Ascomycota</taxon>
        <taxon>Pezizomycotina</taxon>
        <taxon>Dothideomycetes</taxon>
        <taxon>Pleosporomycetidae</taxon>
        <taxon>Pleosporales</taxon>
        <taxon>Lophiotremataceae</taxon>
        <taxon>Lophiotrema</taxon>
    </lineage>
</organism>
<reference evidence="2" key="1">
    <citation type="journal article" date="2020" name="Stud. Mycol.">
        <title>101 Dothideomycetes genomes: a test case for predicting lifestyles and emergence of pathogens.</title>
        <authorList>
            <person name="Haridas S."/>
            <person name="Albert R."/>
            <person name="Binder M."/>
            <person name="Bloem J."/>
            <person name="Labutti K."/>
            <person name="Salamov A."/>
            <person name="Andreopoulos B."/>
            <person name="Baker S."/>
            <person name="Barry K."/>
            <person name="Bills G."/>
            <person name="Bluhm B."/>
            <person name="Cannon C."/>
            <person name="Castanera R."/>
            <person name="Culley D."/>
            <person name="Daum C."/>
            <person name="Ezra D."/>
            <person name="Gonzalez J."/>
            <person name="Henrissat B."/>
            <person name="Kuo A."/>
            <person name="Liang C."/>
            <person name="Lipzen A."/>
            <person name="Lutzoni F."/>
            <person name="Magnuson J."/>
            <person name="Mondo S."/>
            <person name="Nolan M."/>
            <person name="Ohm R."/>
            <person name="Pangilinan J."/>
            <person name="Park H.-J."/>
            <person name="Ramirez L."/>
            <person name="Alfaro M."/>
            <person name="Sun H."/>
            <person name="Tritt A."/>
            <person name="Yoshinaga Y."/>
            <person name="Zwiers L.-H."/>
            <person name="Turgeon B."/>
            <person name="Goodwin S."/>
            <person name="Spatafora J."/>
            <person name="Crous P."/>
            <person name="Grigoriev I."/>
        </authorList>
    </citation>
    <scope>NUCLEOTIDE SEQUENCE</scope>
    <source>
        <strain evidence="2">CBS 627.86</strain>
    </source>
</reference>
<dbReference type="AlphaFoldDB" id="A0A6A5YJ71"/>
<dbReference type="OrthoDB" id="3798607at2759"/>
<keyword evidence="3" id="KW-1185">Reference proteome</keyword>